<protein>
    <submittedName>
        <fullName evidence="1">Uncharacterized protein</fullName>
    </submittedName>
</protein>
<evidence type="ECO:0000313" key="2">
    <source>
        <dbReference type="Proteomes" id="UP000183469"/>
    </source>
</evidence>
<evidence type="ECO:0000313" key="1">
    <source>
        <dbReference type="EMBL" id="SDZ74515.1"/>
    </source>
</evidence>
<dbReference type="Proteomes" id="UP000183469">
    <property type="component" value="Unassembled WGS sequence"/>
</dbReference>
<sequence length="47" mass="5338">MDKKFMNKLDDMELDMVAGGGLCDTLKEAIKQVSNPVVKRLRELLPF</sequence>
<reference evidence="1 2" key="1">
    <citation type="submission" date="2016-10" db="EMBL/GenBank/DDBJ databases">
        <authorList>
            <person name="de Groot N.N."/>
        </authorList>
    </citation>
    <scope>NUCLEOTIDE SEQUENCE [LARGE SCALE GENOMIC DNA]</scope>
    <source>
        <strain evidence="1 2">DSM 2872</strain>
    </source>
</reference>
<accession>A0A1H3VIB9</accession>
<gene>
    <name evidence="1" type="ORF">SAMN05660648_00273</name>
</gene>
<name>A0A1H3VIB9_SELRU</name>
<dbReference type="EMBL" id="FNQG01000002">
    <property type="protein sequence ID" value="SDZ74515.1"/>
    <property type="molecule type" value="Genomic_DNA"/>
</dbReference>
<organism evidence="1 2">
    <name type="scientific">Selenomonas ruminantium</name>
    <dbReference type="NCBI Taxonomy" id="971"/>
    <lineage>
        <taxon>Bacteria</taxon>
        <taxon>Bacillati</taxon>
        <taxon>Bacillota</taxon>
        <taxon>Negativicutes</taxon>
        <taxon>Selenomonadales</taxon>
        <taxon>Selenomonadaceae</taxon>
        <taxon>Selenomonas</taxon>
    </lineage>
</organism>
<proteinExistence type="predicted"/>
<dbReference type="RefSeq" id="WP_155266747.1">
    <property type="nucleotide sequence ID" value="NZ_FNQG01000002.1"/>
</dbReference>
<dbReference type="AlphaFoldDB" id="A0A1H3VIB9"/>